<evidence type="ECO:0000256" key="7">
    <source>
        <dbReference type="SAM" id="Phobius"/>
    </source>
</evidence>
<feature type="domain" description="ABC transmembrane type-1" evidence="9">
    <location>
        <begin position="62"/>
        <end position="331"/>
    </location>
</feature>
<feature type="transmembrane region" description="Helical" evidence="7">
    <location>
        <begin position="91"/>
        <end position="110"/>
    </location>
</feature>
<organism evidence="10 12">
    <name type="scientific">Tritrichomonas musculus</name>
    <dbReference type="NCBI Taxonomy" id="1915356"/>
    <lineage>
        <taxon>Eukaryota</taxon>
        <taxon>Metamonada</taxon>
        <taxon>Parabasalia</taxon>
        <taxon>Tritrichomonadida</taxon>
        <taxon>Tritrichomonadidae</taxon>
        <taxon>Tritrichomonas</taxon>
    </lineage>
</organism>
<name>A0ABR2GK31_9EUKA</name>
<dbReference type="PANTHER" id="PTHR43394">
    <property type="entry name" value="ATP-DEPENDENT PERMEASE MDL1, MITOCHONDRIAL"/>
    <property type="match status" value="1"/>
</dbReference>
<evidence type="ECO:0000259" key="8">
    <source>
        <dbReference type="PROSITE" id="PS50893"/>
    </source>
</evidence>
<dbReference type="Gene3D" id="3.40.50.300">
    <property type="entry name" value="P-loop containing nucleotide triphosphate hydrolases"/>
    <property type="match status" value="1"/>
</dbReference>
<dbReference type="Pfam" id="PF00664">
    <property type="entry name" value="ABC_membrane"/>
    <property type="match status" value="1"/>
</dbReference>
<dbReference type="SUPFAM" id="SSF52540">
    <property type="entry name" value="P-loop containing nucleoside triphosphate hydrolases"/>
    <property type="match status" value="1"/>
</dbReference>
<dbReference type="InterPro" id="IPR039421">
    <property type="entry name" value="Type_1_exporter"/>
</dbReference>
<feature type="transmembrane region" description="Helical" evidence="7">
    <location>
        <begin position="189"/>
        <end position="209"/>
    </location>
</feature>
<reference evidence="10 12" key="1">
    <citation type="submission" date="2024-04" db="EMBL/GenBank/DDBJ databases">
        <title>Tritrichomonas musculus Genome.</title>
        <authorList>
            <person name="Alves-Ferreira E."/>
            <person name="Grigg M."/>
            <person name="Lorenzi H."/>
            <person name="Galac M."/>
        </authorList>
    </citation>
    <scope>NUCLEOTIDE SEQUENCE [LARGE SCALE GENOMIC DNA]</scope>
    <source>
        <strain evidence="10 12">EAF2021</strain>
    </source>
</reference>
<gene>
    <name evidence="11" type="ORF">M9Y10_032077</name>
    <name evidence="10" type="ORF">M9Y10_039795</name>
</gene>
<evidence type="ECO:0000256" key="1">
    <source>
        <dbReference type="ARBA" id="ARBA00004141"/>
    </source>
</evidence>
<protein>
    <recommendedName>
        <fullName evidence="13">ABC transporter family protein</fullName>
    </recommendedName>
</protein>
<dbReference type="PROSITE" id="PS50893">
    <property type="entry name" value="ABC_TRANSPORTER_2"/>
    <property type="match status" value="1"/>
</dbReference>
<feature type="transmembrane region" description="Helical" evidence="7">
    <location>
        <begin position="49"/>
        <end position="70"/>
    </location>
</feature>
<dbReference type="Gene3D" id="1.20.1560.10">
    <property type="entry name" value="ABC transporter type 1, transmembrane domain"/>
    <property type="match status" value="1"/>
</dbReference>
<dbReference type="EMBL" id="JAPFFF010000598">
    <property type="protein sequence ID" value="KAK8833913.1"/>
    <property type="molecule type" value="Genomic_DNA"/>
</dbReference>
<keyword evidence="6 7" id="KW-0472">Membrane</keyword>
<keyword evidence="2 7" id="KW-0812">Transmembrane</keyword>
<keyword evidence="5 7" id="KW-1133">Transmembrane helix</keyword>
<evidence type="ECO:0000256" key="3">
    <source>
        <dbReference type="ARBA" id="ARBA00022741"/>
    </source>
</evidence>
<dbReference type="PROSITE" id="PS00211">
    <property type="entry name" value="ABC_TRANSPORTER_1"/>
    <property type="match status" value="1"/>
</dbReference>
<dbReference type="Pfam" id="PF00005">
    <property type="entry name" value="ABC_tran"/>
    <property type="match status" value="1"/>
</dbReference>
<feature type="transmembrane region" description="Helical" evidence="7">
    <location>
        <begin position="273"/>
        <end position="299"/>
    </location>
</feature>
<dbReference type="PANTHER" id="PTHR43394:SF1">
    <property type="entry name" value="ATP-BINDING CASSETTE SUB-FAMILY B MEMBER 10, MITOCHONDRIAL"/>
    <property type="match status" value="1"/>
</dbReference>
<dbReference type="PROSITE" id="PS50929">
    <property type="entry name" value="ABC_TM1F"/>
    <property type="match status" value="1"/>
</dbReference>
<dbReference type="InterPro" id="IPR003593">
    <property type="entry name" value="AAA+_ATPase"/>
</dbReference>
<proteinExistence type="predicted"/>
<dbReference type="InterPro" id="IPR003439">
    <property type="entry name" value="ABC_transporter-like_ATP-bd"/>
</dbReference>
<dbReference type="CDD" id="cd18577">
    <property type="entry name" value="ABC_6TM_Pgp_ABCB1_D1_like"/>
    <property type="match status" value="1"/>
</dbReference>
<dbReference type="EMBL" id="JAPFFF010000052">
    <property type="protein sequence ID" value="KAK8839150.1"/>
    <property type="molecule type" value="Genomic_DNA"/>
</dbReference>
<dbReference type="SUPFAM" id="SSF90123">
    <property type="entry name" value="ABC transporter transmembrane region"/>
    <property type="match status" value="1"/>
</dbReference>
<feature type="domain" description="ABC transporter" evidence="8">
    <location>
        <begin position="365"/>
        <end position="600"/>
    </location>
</feature>
<evidence type="ECO:0000256" key="5">
    <source>
        <dbReference type="ARBA" id="ARBA00022989"/>
    </source>
</evidence>
<evidence type="ECO:0000313" key="11">
    <source>
        <dbReference type="EMBL" id="KAK8839150.1"/>
    </source>
</evidence>
<dbReference type="InterPro" id="IPR036640">
    <property type="entry name" value="ABC1_TM_sf"/>
</dbReference>
<keyword evidence="12" id="KW-1185">Reference proteome</keyword>
<evidence type="ECO:0000313" key="12">
    <source>
        <dbReference type="Proteomes" id="UP001470230"/>
    </source>
</evidence>
<dbReference type="InterPro" id="IPR011527">
    <property type="entry name" value="ABC1_TM_dom"/>
</dbReference>
<comment type="caution">
    <text evidence="10">The sequence shown here is derived from an EMBL/GenBank/DDBJ whole genome shotgun (WGS) entry which is preliminary data.</text>
</comment>
<keyword evidence="4" id="KW-0067">ATP-binding</keyword>
<dbReference type="InterPro" id="IPR027417">
    <property type="entry name" value="P-loop_NTPase"/>
</dbReference>
<evidence type="ECO:0000256" key="2">
    <source>
        <dbReference type="ARBA" id="ARBA00022692"/>
    </source>
</evidence>
<dbReference type="Proteomes" id="UP001470230">
    <property type="component" value="Unassembled WGS sequence"/>
</dbReference>
<evidence type="ECO:0000256" key="6">
    <source>
        <dbReference type="ARBA" id="ARBA00023136"/>
    </source>
</evidence>
<evidence type="ECO:0000259" key="9">
    <source>
        <dbReference type="PROSITE" id="PS50929"/>
    </source>
</evidence>
<dbReference type="InterPro" id="IPR017871">
    <property type="entry name" value="ABC_transporter-like_CS"/>
</dbReference>
<sequence>MSNIDGSRLLRDEAIPPINSPQIHEDNRKKKNRYIKFIPRMYWLFYRKLTYFLVLLPSMVPGTTQIVSNYCMGKIVDSLSHEDCTVQIKKYSIIVLIYGLFSSVCSYINYTGWISIGSSIGNKIRSILFKSLMENDVTFFDTHTIGELLTLLTDDAQSVESCFTEAKASQLRFIGQFISSILVSFSINWILASITFISIIFSSALMKLFRQMSLRYMDKKFASTSKSVTIADESLSNARVVFSFNRQARDAERYDEAAAEGSRYDRLARASSGVGFSLAYLLNWSAVIFSLNVGGYFVLRGRMSVGSLFSFTRVSFLGSLGLRNLTGTYREEQKAISAAERIFAVADVRTDKAQTRTIDNFRGRIQFRNVWFRYPTRNAWVLRDVSFDIAPGEIAALVGHSGSGKSTVVQLLLRFYDVDSGEVLFDGVPLAELDPRWVHRVVGVVQQDPQLFAMSARENISYSRSNASQEEVVRAAEVALADRFIRKLPGGYESSVGEKGGALSGGQRQRIAIARAVLKDPVVLITDEATSALDSESERKVQRALDKVMEGRTSLIIAHRLGTIRAARMIYVFESGSLVEKGTHEELVRLGGHYYNLVQRQLGGGRTESQETLNKLAE</sequence>
<comment type="subcellular location">
    <subcellularLocation>
        <location evidence="1">Membrane</location>
        <topology evidence="1">Multi-pass membrane protein</topology>
    </subcellularLocation>
</comment>
<evidence type="ECO:0000313" key="10">
    <source>
        <dbReference type="EMBL" id="KAK8833913.1"/>
    </source>
</evidence>
<dbReference type="SMART" id="SM00382">
    <property type="entry name" value="AAA"/>
    <property type="match status" value="1"/>
</dbReference>
<evidence type="ECO:0008006" key="13">
    <source>
        <dbReference type="Google" id="ProtNLM"/>
    </source>
</evidence>
<evidence type="ECO:0000256" key="4">
    <source>
        <dbReference type="ARBA" id="ARBA00022840"/>
    </source>
</evidence>
<accession>A0ABR2GK31</accession>
<keyword evidence="3" id="KW-0547">Nucleotide-binding</keyword>